<protein>
    <submittedName>
        <fullName evidence="3">Uncharacterized protein</fullName>
    </submittedName>
</protein>
<reference evidence="3" key="2">
    <citation type="submission" date="2013-03" db="EMBL/GenBank/DDBJ databases">
        <authorList>
            <person name="Motta M.C.M."/>
            <person name="Martins A.C.A."/>
            <person name="Preta C.M.C.C."/>
            <person name="Silva R."/>
            <person name="de Souza S.S."/>
            <person name="Klein C.C."/>
            <person name="de Almeida L.G.P."/>
            <person name="Cunha O.L."/>
            <person name="Colabardini A.C."/>
            <person name="Lima B.A."/>
            <person name="Machado C.R."/>
            <person name="Soares C.M.A."/>
            <person name="de Menezes C.B.A."/>
            <person name="Bartolomeu D.C."/>
            <person name="Grisard E.C."/>
            <person name="Fantinatti-Garboggini F."/>
            <person name="Rodrigues-Luiz G.F."/>
            <person name="Wagner G."/>
            <person name="Goldman G.H."/>
            <person name="Fietto J.L.R."/>
            <person name="Ciapina L.P."/>
            <person name="Brocchi M."/>
            <person name="Elias M.C."/>
            <person name="Goldman M.H.S."/>
            <person name="Sagot M.-F."/>
            <person name="Pereira M."/>
            <person name="Stoco P.H."/>
            <person name="Teixeira S.M.R."/>
            <person name="de Mendonca-Neto R.P."/>
            <person name="Maciel T.E.F."/>
            <person name="Mendes T.A.O."/>
            <person name="Urmenyi T.P."/>
            <person name="Teixeira M.M.G."/>
            <person name="de Camargo E.F.P."/>
            <person name="de Sousa W."/>
            <person name="Schenkman S."/>
            <person name="de Vasconcelos A.T.R."/>
        </authorList>
    </citation>
    <scope>NUCLEOTIDE SEQUENCE</scope>
</reference>
<dbReference type="PANTHER" id="PTHR36978">
    <property type="entry name" value="P-LOOP CONTAINING NUCLEOTIDE TRIPHOSPHATE HYDROLASE"/>
    <property type="match status" value="1"/>
</dbReference>
<evidence type="ECO:0000256" key="1">
    <source>
        <dbReference type="SAM" id="MobiDB-lite"/>
    </source>
</evidence>
<dbReference type="PANTHER" id="PTHR36978:SF4">
    <property type="entry name" value="P-LOOP CONTAINING NUCLEOSIDE TRIPHOSPHATE HYDROLASE PROTEIN"/>
    <property type="match status" value="1"/>
</dbReference>
<comment type="caution">
    <text evidence="3">The sequence shown here is derived from an EMBL/GenBank/DDBJ whole genome shotgun (WGS) entry which is preliminary data.</text>
</comment>
<organism evidence="3 5">
    <name type="scientific">Strigomonas culicis</name>
    <dbReference type="NCBI Taxonomy" id="28005"/>
    <lineage>
        <taxon>Eukaryota</taxon>
        <taxon>Discoba</taxon>
        <taxon>Euglenozoa</taxon>
        <taxon>Kinetoplastea</taxon>
        <taxon>Metakinetoplastina</taxon>
        <taxon>Trypanosomatida</taxon>
        <taxon>Trypanosomatidae</taxon>
        <taxon>Strigomonadinae</taxon>
        <taxon>Strigomonas</taxon>
    </lineage>
</organism>
<dbReference type="EMBL" id="ATMH01009300">
    <property type="protein sequence ID" value="EPY19777.1"/>
    <property type="molecule type" value="Genomic_DNA"/>
</dbReference>
<feature type="chain" id="PRO_5007727221" evidence="2">
    <location>
        <begin position="24"/>
        <end position="359"/>
    </location>
</feature>
<dbReference type="EMBL" id="ATMH01007227">
    <property type="protein sequence ID" value="EPY24344.1"/>
    <property type="molecule type" value="Genomic_DNA"/>
</dbReference>
<evidence type="ECO:0000313" key="5">
    <source>
        <dbReference type="Proteomes" id="UP000015354"/>
    </source>
</evidence>
<feature type="compositionally biased region" description="Basic and acidic residues" evidence="1">
    <location>
        <begin position="191"/>
        <end position="205"/>
    </location>
</feature>
<dbReference type="Gene3D" id="3.40.50.300">
    <property type="entry name" value="P-loop containing nucleotide triphosphate hydrolases"/>
    <property type="match status" value="1"/>
</dbReference>
<proteinExistence type="predicted"/>
<dbReference type="AlphaFoldDB" id="S9TNC1"/>
<feature type="signal peptide" evidence="2">
    <location>
        <begin position="1"/>
        <end position="23"/>
    </location>
</feature>
<evidence type="ECO:0000313" key="4">
    <source>
        <dbReference type="EMBL" id="EPY24344.1"/>
    </source>
</evidence>
<dbReference type="Pfam" id="PF17784">
    <property type="entry name" value="Sulfotransfer_4"/>
    <property type="match status" value="1"/>
</dbReference>
<dbReference type="Proteomes" id="UP000015354">
    <property type="component" value="Unassembled WGS sequence"/>
</dbReference>
<keyword evidence="5" id="KW-1185">Reference proteome</keyword>
<sequence>MLRRSFPIRVRVLCLTMLPDGGALTPALRELGYTPYSLQSSFQKGNASTHPVAWSLLFDRKTAYDKNLFTKFDAFVGPPAAMVYNVILRDCPEYTKVVLVEEVDKEKWANEYDAYMGPLLRATKRTQRNKVSQAFTNMLKQMVVSGVPTSESTAKMERYSYNKKSNLSSSTDLHKAFATAEKGGRASARGEVAKEGAEVEAKEQSDGELKNPRAIALERFEESVKMLVPPSRLLVYRYGEGWEPLCQFLEKAVPDEPFPPYDDGLHVLGNLQERIERAQFLMRVCMVLVSCLVISKLWPYKDTAQYLLADFVQDVRVAFGKDDDAVYTQKRMNEKKLSSGEQFDDTWEKKGGKVTVIKS</sequence>
<accession>S9TNC1</accession>
<evidence type="ECO:0000313" key="3">
    <source>
        <dbReference type="EMBL" id="EPY19777.1"/>
    </source>
</evidence>
<feature type="region of interest" description="Disordered" evidence="1">
    <location>
        <begin position="180"/>
        <end position="205"/>
    </location>
</feature>
<name>S9TNC1_9TRYP</name>
<dbReference type="InterPro" id="IPR040632">
    <property type="entry name" value="Sulfotransfer_4"/>
</dbReference>
<reference evidence="3 5" key="1">
    <citation type="journal article" date="2013" name="PLoS ONE">
        <title>Predicting the Proteins of Angomonas deanei, Strigomonas culicis and Their Respective Endosymbionts Reveals New Aspects of the Trypanosomatidae Family.</title>
        <authorList>
            <person name="Motta M.C."/>
            <person name="Martins A.C."/>
            <person name="de Souza S.S."/>
            <person name="Catta-Preta C.M."/>
            <person name="Silva R."/>
            <person name="Klein C.C."/>
            <person name="de Almeida L.G."/>
            <person name="de Lima Cunha O."/>
            <person name="Ciapina L.P."/>
            <person name="Brocchi M."/>
            <person name="Colabardini A.C."/>
            <person name="de Araujo Lima B."/>
            <person name="Machado C.R."/>
            <person name="de Almeida Soares C.M."/>
            <person name="Probst C.M."/>
            <person name="de Menezes C.B."/>
            <person name="Thompson C.E."/>
            <person name="Bartholomeu D.C."/>
            <person name="Gradia D.F."/>
            <person name="Pavoni D.P."/>
            <person name="Grisard E.C."/>
            <person name="Fantinatti-Garboggini F."/>
            <person name="Marchini F.K."/>
            <person name="Rodrigues-Luiz G.F."/>
            <person name="Wagner G."/>
            <person name="Goldman G.H."/>
            <person name="Fietto J.L."/>
            <person name="Elias M.C."/>
            <person name="Goldman M.H."/>
            <person name="Sagot M.F."/>
            <person name="Pereira M."/>
            <person name="Stoco P.H."/>
            <person name="de Mendonca-Neto R.P."/>
            <person name="Teixeira S.M."/>
            <person name="Maciel T.E."/>
            <person name="de Oliveira Mendes T.A."/>
            <person name="Urmenyi T.P."/>
            <person name="de Souza W."/>
            <person name="Schenkman S."/>
            <person name="de Vasconcelos A.T."/>
        </authorList>
    </citation>
    <scope>NUCLEOTIDE SEQUENCE [LARGE SCALE GENOMIC DNA]</scope>
</reference>
<gene>
    <name evidence="4" type="ORF">STCU_07227</name>
    <name evidence="3" type="ORF">STCU_09300</name>
</gene>
<dbReference type="OrthoDB" id="272681at2759"/>
<keyword evidence="2" id="KW-0732">Signal</keyword>
<dbReference type="InterPro" id="IPR027417">
    <property type="entry name" value="P-loop_NTPase"/>
</dbReference>
<evidence type="ECO:0000256" key="2">
    <source>
        <dbReference type="SAM" id="SignalP"/>
    </source>
</evidence>